<comment type="subcellular location">
    <subcellularLocation>
        <location evidence="3">Nucleus</location>
    </subcellularLocation>
</comment>
<keyword evidence="5" id="KW-0479">Metal-binding</keyword>
<accession>A0A6N2L768</accession>
<evidence type="ECO:0000256" key="4">
    <source>
        <dbReference type="ARBA" id="ARBA00022722"/>
    </source>
</evidence>
<evidence type="ECO:0000256" key="6">
    <source>
        <dbReference type="ARBA" id="ARBA00022763"/>
    </source>
</evidence>
<organism evidence="11">
    <name type="scientific">Salix viminalis</name>
    <name type="common">Common osier</name>
    <name type="synonym">Basket willow</name>
    <dbReference type="NCBI Taxonomy" id="40686"/>
    <lineage>
        <taxon>Eukaryota</taxon>
        <taxon>Viridiplantae</taxon>
        <taxon>Streptophyta</taxon>
        <taxon>Embryophyta</taxon>
        <taxon>Tracheophyta</taxon>
        <taxon>Spermatophyta</taxon>
        <taxon>Magnoliopsida</taxon>
        <taxon>eudicotyledons</taxon>
        <taxon>Gunneridae</taxon>
        <taxon>Pentapetalae</taxon>
        <taxon>rosids</taxon>
        <taxon>fabids</taxon>
        <taxon>Malpighiales</taxon>
        <taxon>Salicaceae</taxon>
        <taxon>Saliceae</taxon>
        <taxon>Salix</taxon>
    </lineage>
</organism>
<evidence type="ECO:0000256" key="10">
    <source>
        <dbReference type="ARBA" id="ARBA00023242"/>
    </source>
</evidence>
<keyword evidence="6" id="KW-0227">DNA damage</keyword>
<evidence type="ECO:0000256" key="5">
    <source>
        <dbReference type="ARBA" id="ARBA00022723"/>
    </source>
</evidence>
<proteinExistence type="predicted"/>
<dbReference type="GO" id="GO:0070260">
    <property type="term" value="F:5'-tyrosyl-DNA phosphodiesterase activity"/>
    <property type="evidence" value="ECO:0007669"/>
    <property type="project" value="TreeGrafter"/>
</dbReference>
<dbReference type="GO" id="GO:0005737">
    <property type="term" value="C:cytoplasm"/>
    <property type="evidence" value="ECO:0007669"/>
    <property type="project" value="TreeGrafter"/>
</dbReference>
<dbReference type="PANTHER" id="PTHR15822:SF4">
    <property type="entry name" value="TYROSYL-DNA PHOSPHODIESTERASE 2"/>
    <property type="match status" value="1"/>
</dbReference>
<dbReference type="InterPro" id="IPR051547">
    <property type="entry name" value="TDP2-like"/>
</dbReference>
<evidence type="ECO:0000256" key="3">
    <source>
        <dbReference type="ARBA" id="ARBA00004123"/>
    </source>
</evidence>
<name>A0A6N2L768_SALVM</name>
<keyword evidence="10" id="KW-0539">Nucleus</keyword>
<dbReference type="GO" id="GO:0003697">
    <property type="term" value="F:single-stranded DNA binding"/>
    <property type="evidence" value="ECO:0007669"/>
    <property type="project" value="TreeGrafter"/>
</dbReference>
<dbReference type="GO" id="GO:0006302">
    <property type="term" value="P:double-strand break repair"/>
    <property type="evidence" value="ECO:0007669"/>
    <property type="project" value="TreeGrafter"/>
</dbReference>
<evidence type="ECO:0000256" key="8">
    <source>
        <dbReference type="ARBA" id="ARBA00022842"/>
    </source>
</evidence>
<keyword evidence="9" id="KW-0234">DNA repair</keyword>
<dbReference type="InterPro" id="IPR036691">
    <property type="entry name" value="Endo/exonu/phosph_ase_sf"/>
</dbReference>
<dbReference type="GO" id="GO:0004518">
    <property type="term" value="F:nuclease activity"/>
    <property type="evidence" value="ECO:0007669"/>
    <property type="project" value="UniProtKB-KW"/>
</dbReference>
<keyword evidence="4" id="KW-0540">Nuclease</keyword>
<dbReference type="PANTHER" id="PTHR15822">
    <property type="entry name" value="TRAF AND TNF RECEPTOR-ASSOCIATED PROTEIN"/>
    <property type="match status" value="1"/>
</dbReference>
<dbReference type="GO" id="GO:0046872">
    <property type="term" value="F:metal ion binding"/>
    <property type="evidence" value="ECO:0007669"/>
    <property type="project" value="UniProtKB-KW"/>
</dbReference>
<evidence type="ECO:0000256" key="9">
    <source>
        <dbReference type="ARBA" id="ARBA00023204"/>
    </source>
</evidence>
<dbReference type="EMBL" id="CAADRP010000890">
    <property type="protein sequence ID" value="VFU33122.1"/>
    <property type="molecule type" value="Genomic_DNA"/>
</dbReference>
<keyword evidence="7" id="KW-0378">Hydrolase</keyword>
<protein>
    <submittedName>
        <fullName evidence="11">Uncharacterized protein</fullName>
    </submittedName>
</protein>
<evidence type="ECO:0000256" key="2">
    <source>
        <dbReference type="ARBA" id="ARBA00001946"/>
    </source>
</evidence>
<reference evidence="11" key="1">
    <citation type="submission" date="2019-03" db="EMBL/GenBank/DDBJ databases">
        <authorList>
            <person name="Mank J."/>
            <person name="Almeida P."/>
        </authorList>
    </citation>
    <scope>NUCLEOTIDE SEQUENCE</scope>
    <source>
        <strain evidence="11">78183</strain>
    </source>
</reference>
<dbReference type="AlphaFoldDB" id="A0A6N2L768"/>
<gene>
    <name evidence="11" type="ORF">SVIM_LOCUS149634</name>
</gene>
<keyword evidence="8" id="KW-0460">Magnesium</keyword>
<comment type="cofactor">
    <cofactor evidence="2">
        <name>Mg(2+)</name>
        <dbReference type="ChEBI" id="CHEBI:18420"/>
    </cofactor>
</comment>
<comment type="cofactor">
    <cofactor evidence="1">
        <name>Mn(2+)</name>
        <dbReference type="ChEBI" id="CHEBI:29035"/>
    </cofactor>
</comment>
<dbReference type="GO" id="GO:0005634">
    <property type="term" value="C:nucleus"/>
    <property type="evidence" value="ECO:0007669"/>
    <property type="project" value="UniProtKB-SubCell"/>
</dbReference>
<sequence>MIVDDATKSWEEFKPGDNGWTYDNKSNPMLSANFPLQNRLDRFLCCLRDFKICKIGMIGKEAIPGLSYIKEVKARKGLRLLELPVLPCDHYGMLLPISWLSSY</sequence>
<dbReference type="Gene3D" id="3.60.10.10">
    <property type="entry name" value="Endonuclease/exonuclease/phosphatase"/>
    <property type="match status" value="1"/>
</dbReference>
<evidence type="ECO:0000313" key="11">
    <source>
        <dbReference type="EMBL" id="VFU33122.1"/>
    </source>
</evidence>
<evidence type="ECO:0000256" key="1">
    <source>
        <dbReference type="ARBA" id="ARBA00001936"/>
    </source>
</evidence>
<evidence type="ECO:0000256" key="7">
    <source>
        <dbReference type="ARBA" id="ARBA00022801"/>
    </source>
</evidence>